<dbReference type="InterPro" id="IPR037923">
    <property type="entry name" value="HTH-like"/>
</dbReference>
<dbReference type="PROSITE" id="PS00041">
    <property type="entry name" value="HTH_ARAC_FAMILY_1"/>
    <property type="match status" value="1"/>
</dbReference>
<dbReference type="Pfam" id="PF12833">
    <property type="entry name" value="HTH_18"/>
    <property type="match status" value="1"/>
</dbReference>
<dbReference type="PANTHER" id="PTHR43280">
    <property type="entry name" value="ARAC-FAMILY TRANSCRIPTIONAL REGULATOR"/>
    <property type="match status" value="1"/>
</dbReference>
<dbReference type="SUPFAM" id="SSF46689">
    <property type="entry name" value="Homeodomain-like"/>
    <property type="match status" value="2"/>
</dbReference>
<dbReference type="InterPro" id="IPR018062">
    <property type="entry name" value="HTH_AraC-typ_CS"/>
</dbReference>
<feature type="domain" description="HTH araC/xylS-type" evidence="4">
    <location>
        <begin position="177"/>
        <end position="276"/>
    </location>
</feature>
<dbReference type="EMBL" id="CP019728">
    <property type="protein sequence ID" value="AQS53920.1"/>
    <property type="molecule type" value="Genomic_DNA"/>
</dbReference>
<dbReference type="InterPro" id="IPR003313">
    <property type="entry name" value="AraC-bd"/>
</dbReference>
<dbReference type="GO" id="GO:0003700">
    <property type="term" value="F:DNA-binding transcription factor activity"/>
    <property type="evidence" value="ECO:0007669"/>
    <property type="project" value="InterPro"/>
</dbReference>
<proteinExistence type="predicted"/>
<dbReference type="PRINTS" id="PR00032">
    <property type="entry name" value="HTHARAC"/>
</dbReference>
<keyword evidence="2" id="KW-0238">DNA-binding</keyword>
<dbReference type="PANTHER" id="PTHR43280:SF28">
    <property type="entry name" value="HTH-TYPE TRANSCRIPTIONAL ACTIVATOR RHAS"/>
    <property type="match status" value="1"/>
</dbReference>
<dbReference type="SUPFAM" id="SSF51215">
    <property type="entry name" value="Regulatory protein AraC"/>
    <property type="match status" value="1"/>
</dbReference>
<keyword evidence="1" id="KW-0805">Transcription regulation</keyword>
<name>A0A1S6IR12_9LACT</name>
<dbReference type="Proteomes" id="UP000188993">
    <property type="component" value="Chromosome"/>
</dbReference>
<dbReference type="InterPro" id="IPR009057">
    <property type="entry name" value="Homeodomain-like_sf"/>
</dbReference>
<dbReference type="InterPro" id="IPR020449">
    <property type="entry name" value="Tscrpt_reg_AraC-type_HTH"/>
</dbReference>
<dbReference type="OrthoDB" id="9813413at2"/>
<evidence type="ECO:0000313" key="6">
    <source>
        <dbReference type="Proteomes" id="UP000188993"/>
    </source>
</evidence>
<evidence type="ECO:0000259" key="4">
    <source>
        <dbReference type="PROSITE" id="PS01124"/>
    </source>
</evidence>
<evidence type="ECO:0000256" key="3">
    <source>
        <dbReference type="ARBA" id="ARBA00023163"/>
    </source>
</evidence>
<dbReference type="Pfam" id="PF02311">
    <property type="entry name" value="AraC_binding"/>
    <property type="match status" value="1"/>
</dbReference>
<dbReference type="InterPro" id="IPR018060">
    <property type="entry name" value="HTH_AraC"/>
</dbReference>
<dbReference type="GO" id="GO:0043565">
    <property type="term" value="F:sequence-specific DNA binding"/>
    <property type="evidence" value="ECO:0007669"/>
    <property type="project" value="InterPro"/>
</dbReference>
<dbReference type="Gene3D" id="2.60.120.10">
    <property type="entry name" value="Jelly Rolls"/>
    <property type="match status" value="1"/>
</dbReference>
<dbReference type="AlphaFoldDB" id="A0A1S6IR12"/>
<evidence type="ECO:0000256" key="1">
    <source>
        <dbReference type="ARBA" id="ARBA00023015"/>
    </source>
</evidence>
<evidence type="ECO:0000256" key="2">
    <source>
        <dbReference type="ARBA" id="ARBA00023125"/>
    </source>
</evidence>
<gene>
    <name evidence="5" type="primary">nphR</name>
    <name evidence="5" type="ORF">BW727_101553</name>
</gene>
<accession>A0A1S6IR12</accession>
<protein>
    <submittedName>
        <fullName evidence="5">Transcriptional activator NphR</fullName>
    </submittedName>
</protein>
<sequence>MLHIDSKTFNPEILYAFDAYSSGPSIGKSHSHDFFEMSVMLDGQSYYDIEGHIHHVHKGAILLLNPGVKHQVSTPEGETNRQLHLGLRHFAIDRFPKNFFPLNTTVTYLSEYQDVFSQTCQEIMTERLERKKGHAVILKGLILKLMIYILRDKTSDSKEDTALILSEEDYNRQQLVTEVKLYMESHYSEDITLSDIAQAFYTSPATISRAFKDQLDDSPINYLIQYRLEKAKSLIENHPDISVTDTAQLVGYEDALYFSKLFKKYYGSSPTHYRDF</sequence>
<reference evidence="5 6" key="1">
    <citation type="journal article" date="2014" name="Int. J. Syst. Evol. Microbiol.">
        <title>Jeotgalibaca dankookensis gen. nov., sp. nov., a member of the family Carnobacteriaceae, isolated from seujeot (Korean traditional food).</title>
        <authorList>
            <person name="Lee D.G."/>
            <person name="Trujillo M.E."/>
            <person name="Kang H."/>
            <person name="Ahn T.Y."/>
        </authorList>
    </citation>
    <scope>NUCLEOTIDE SEQUENCE [LARGE SCALE GENOMIC DNA]</scope>
    <source>
        <strain evidence="5 6">EX-07</strain>
    </source>
</reference>
<evidence type="ECO:0000313" key="5">
    <source>
        <dbReference type="EMBL" id="AQS53920.1"/>
    </source>
</evidence>
<organism evidence="5 6">
    <name type="scientific">Jeotgalibaca dankookensis</name>
    <dbReference type="NCBI Taxonomy" id="708126"/>
    <lineage>
        <taxon>Bacteria</taxon>
        <taxon>Bacillati</taxon>
        <taxon>Bacillota</taxon>
        <taxon>Bacilli</taxon>
        <taxon>Lactobacillales</taxon>
        <taxon>Carnobacteriaceae</taxon>
        <taxon>Jeotgalibaca</taxon>
    </lineage>
</organism>
<dbReference type="KEGG" id="jda:BW727_101553"/>
<dbReference type="SMART" id="SM00342">
    <property type="entry name" value="HTH_ARAC"/>
    <property type="match status" value="1"/>
</dbReference>
<dbReference type="InterPro" id="IPR014710">
    <property type="entry name" value="RmlC-like_jellyroll"/>
</dbReference>
<dbReference type="STRING" id="708126.BW727_101553"/>
<dbReference type="RefSeq" id="WP_062469866.1">
    <property type="nucleotide sequence ID" value="NZ_BBYN01000015.1"/>
</dbReference>
<dbReference type="Gene3D" id="1.10.10.60">
    <property type="entry name" value="Homeodomain-like"/>
    <property type="match status" value="2"/>
</dbReference>
<keyword evidence="6" id="KW-1185">Reference proteome</keyword>
<keyword evidence="3" id="KW-0804">Transcription</keyword>
<dbReference type="PROSITE" id="PS01124">
    <property type="entry name" value="HTH_ARAC_FAMILY_2"/>
    <property type="match status" value="1"/>
</dbReference>